<evidence type="ECO:0000256" key="1">
    <source>
        <dbReference type="SAM" id="Coils"/>
    </source>
</evidence>
<feature type="coiled-coil region" evidence="1">
    <location>
        <begin position="5"/>
        <end position="84"/>
    </location>
</feature>
<evidence type="ECO:0000313" key="3">
    <source>
        <dbReference type="Proteomes" id="UP000027135"/>
    </source>
</evidence>
<protein>
    <submittedName>
        <fullName evidence="2">Uncharacterized protein</fullName>
    </submittedName>
</protein>
<proteinExistence type="predicted"/>
<organism evidence="2 3">
    <name type="scientific">Zootermopsis nevadensis</name>
    <name type="common">Dampwood termite</name>
    <dbReference type="NCBI Taxonomy" id="136037"/>
    <lineage>
        <taxon>Eukaryota</taxon>
        <taxon>Metazoa</taxon>
        <taxon>Ecdysozoa</taxon>
        <taxon>Arthropoda</taxon>
        <taxon>Hexapoda</taxon>
        <taxon>Insecta</taxon>
        <taxon>Pterygota</taxon>
        <taxon>Neoptera</taxon>
        <taxon>Polyneoptera</taxon>
        <taxon>Dictyoptera</taxon>
        <taxon>Blattodea</taxon>
        <taxon>Blattoidea</taxon>
        <taxon>Termitoidae</taxon>
        <taxon>Termopsidae</taxon>
        <taxon>Zootermopsis</taxon>
    </lineage>
</organism>
<sequence length="210" mass="24967">MEAEIESLKAKVAEQQNEINRKDGALDQYERKLLYMEALQYEFGTNRQKGREMEEDNRRMMLTNENLRAELDDLVKKHHDLKTTSEEIKLLVLQREVERAEKDGLFLTFEDLLKSAADLKQLIERAKMDPSAFVAMSPVQKKVYNLSAALYERLFTIDVQEMEIKRLRADLYAKEKEIKKLRVVAQDVKLYENDIMNLRYTHDELEYKKW</sequence>
<feature type="coiled-coil region" evidence="1">
    <location>
        <begin position="157"/>
        <end position="184"/>
    </location>
</feature>
<name>A0A067RH47_ZOONE</name>
<keyword evidence="3" id="KW-1185">Reference proteome</keyword>
<accession>A0A067RH47</accession>
<gene>
    <name evidence="2" type="ORF">L798_01079</name>
</gene>
<dbReference type="Proteomes" id="UP000027135">
    <property type="component" value="Unassembled WGS sequence"/>
</dbReference>
<evidence type="ECO:0000313" key="2">
    <source>
        <dbReference type="EMBL" id="KDR22368.1"/>
    </source>
</evidence>
<keyword evidence="1" id="KW-0175">Coiled coil</keyword>
<dbReference type="InParanoid" id="A0A067RH47"/>
<reference evidence="2 3" key="1">
    <citation type="journal article" date="2014" name="Nat. Commun.">
        <title>Molecular traces of alternative social organization in a termite genome.</title>
        <authorList>
            <person name="Terrapon N."/>
            <person name="Li C."/>
            <person name="Robertson H.M."/>
            <person name="Ji L."/>
            <person name="Meng X."/>
            <person name="Booth W."/>
            <person name="Chen Z."/>
            <person name="Childers C.P."/>
            <person name="Glastad K.M."/>
            <person name="Gokhale K."/>
            <person name="Gowin J."/>
            <person name="Gronenberg W."/>
            <person name="Hermansen R.A."/>
            <person name="Hu H."/>
            <person name="Hunt B.G."/>
            <person name="Huylmans A.K."/>
            <person name="Khalil S.M."/>
            <person name="Mitchell R.D."/>
            <person name="Munoz-Torres M.C."/>
            <person name="Mustard J.A."/>
            <person name="Pan H."/>
            <person name="Reese J.T."/>
            <person name="Scharf M.E."/>
            <person name="Sun F."/>
            <person name="Vogel H."/>
            <person name="Xiao J."/>
            <person name="Yang W."/>
            <person name="Yang Z."/>
            <person name="Yang Z."/>
            <person name="Zhou J."/>
            <person name="Zhu J."/>
            <person name="Brent C.S."/>
            <person name="Elsik C.G."/>
            <person name="Goodisman M.A."/>
            <person name="Liberles D.A."/>
            <person name="Roe R.M."/>
            <person name="Vargo E.L."/>
            <person name="Vilcinskas A."/>
            <person name="Wang J."/>
            <person name="Bornberg-Bauer E."/>
            <person name="Korb J."/>
            <person name="Zhang G."/>
            <person name="Liebig J."/>
        </authorList>
    </citation>
    <scope>NUCLEOTIDE SEQUENCE [LARGE SCALE GENOMIC DNA]</scope>
    <source>
        <tissue evidence="2">Whole organism</tissue>
    </source>
</reference>
<dbReference type="EMBL" id="KK852509">
    <property type="protein sequence ID" value="KDR22368.1"/>
    <property type="molecule type" value="Genomic_DNA"/>
</dbReference>
<dbReference type="AlphaFoldDB" id="A0A067RH47"/>